<name>A0A4R4EF47_9BACL</name>
<dbReference type="InterPro" id="IPR001119">
    <property type="entry name" value="SLH_dom"/>
</dbReference>
<dbReference type="CDD" id="cd05379">
    <property type="entry name" value="CAP_bacterial"/>
    <property type="match status" value="1"/>
</dbReference>
<dbReference type="AlphaFoldDB" id="A0A4R4EF47"/>
<keyword evidence="1" id="KW-0732">Signal</keyword>
<evidence type="ECO:0000313" key="3">
    <source>
        <dbReference type="EMBL" id="TCZ78167.1"/>
    </source>
</evidence>
<organism evidence="3 4">
    <name type="scientific">Paenibacillus albiflavus</name>
    <dbReference type="NCBI Taxonomy" id="2545760"/>
    <lineage>
        <taxon>Bacteria</taxon>
        <taxon>Bacillati</taxon>
        <taxon>Bacillota</taxon>
        <taxon>Bacilli</taxon>
        <taxon>Bacillales</taxon>
        <taxon>Paenibacillaceae</taxon>
        <taxon>Paenibacillus</taxon>
    </lineage>
</organism>
<dbReference type="EMBL" id="SKFG01000006">
    <property type="protein sequence ID" value="TCZ78167.1"/>
    <property type="molecule type" value="Genomic_DNA"/>
</dbReference>
<evidence type="ECO:0000313" key="4">
    <source>
        <dbReference type="Proteomes" id="UP000295418"/>
    </source>
</evidence>
<gene>
    <name evidence="3" type="ORF">E0485_08560</name>
</gene>
<feature type="domain" description="SLH" evidence="2">
    <location>
        <begin position="596"/>
        <end position="653"/>
    </location>
</feature>
<feature type="signal peptide" evidence="1">
    <location>
        <begin position="1"/>
        <end position="26"/>
    </location>
</feature>
<dbReference type="OrthoDB" id="1766522at2"/>
<evidence type="ECO:0000259" key="2">
    <source>
        <dbReference type="PROSITE" id="PS51272"/>
    </source>
</evidence>
<accession>A0A4R4EF47</accession>
<evidence type="ECO:0000256" key="1">
    <source>
        <dbReference type="SAM" id="SignalP"/>
    </source>
</evidence>
<feature type="domain" description="SLH" evidence="2">
    <location>
        <begin position="524"/>
        <end position="589"/>
    </location>
</feature>
<dbReference type="Pfam" id="PF00395">
    <property type="entry name" value="SLH"/>
    <property type="match status" value="2"/>
</dbReference>
<reference evidence="3 4" key="1">
    <citation type="submission" date="2019-03" db="EMBL/GenBank/DDBJ databases">
        <authorList>
            <person name="Kim M.K.M."/>
        </authorList>
    </citation>
    <scope>NUCLEOTIDE SEQUENCE [LARGE SCALE GENOMIC DNA]</scope>
    <source>
        <strain evidence="3 4">18JY21-1</strain>
    </source>
</reference>
<protein>
    <submittedName>
        <fullName evidence="3">S-layer protein</fullName>
    </submittedName>
</protein>
<sequence>MQIRLHATRILALLFCFFLMSNALFIAPSSAASSSDVQLSVKQRTREDIMRKWQQYKPMSMDYMLKSPDEIYESEPSRYGASYAIGKVKPVYVEDGINAVNFVRYLAGLPDDVVADWTLADQQQAASFINEENGELSHNPDHPEGMSDTLFDLGVKGISSSNLAYGPPTFYSSVLAYMSDSDHDNIDRVSHRRWILNPLMKKTMFGMIYNKEFYEYNPFSKVPSLNLYSSIYPFFYQYSLMYSMFYPYSSMYVFNEDRPKGSVSYDTISWPSAGDFPVEMFTADDAWSISVNPDRYDAFRTSDIQVQITRVRDSQVWNLNKSNSDLEGAYFHVETGGYGVPFCIIFRPDNVKSILPEDQFSIKVSGLYTKDGKPAQLEYKTTFFNLSMQSNMWDGDYRLHPGETFRIPFLGAIVGDITQAAAFLVDDESIAEVSSDGVIKAKRQGSTSVLVYIKDFFVNIYELKIQVNEPDQLDAISSWAEAYYQKLKQQGLIFSDYDYNYKQAMDRYGFATMAVRMAEYLQAKAMNAPKAPFKDISDNDVYVMKAYGAGIMKGTGLDQFSPDKSITRQEAAVLLFNLYKLMNGQDDGQRQTSAVSPRFSDDQKIASWAKDSVYRVNQLGLMEGDQNQFDPTGELTREQAYVIIAKLMKLLGH</sequence>
<dbReference type="Proteomes" id="UP000295418">
    <property type="component" value="Unassembled WGS sequence"/>
</dbReference>
<comment type="caution">
    <text evidence="3">The sequence shown here is derived from an EMBL/GenBank/DDBJ whole genome shotgun (WGS) entry which is preliminary data.</text>
</comment>
<proteinExistence type="predicted"/>
<dbReference type="PROSITE" id="PS51272">
    <property type="entry name" value="SLH"/>
    <property type="match status" value="2"/>
</dbReference>
<feature type="chain" id="PRO_5039627570" evidence="1">
    <location>
        <begin position="27"/>
        <end position="653"/>
    </location>
</feature>
<keyword evidence="4" id="KW-1185">Reference proteome</keyword>
<dbReference type="RefSeq" id="WP_132417581.1">
    <property type="nucleotide sequence ID" value="NZ_SKFG01000006.1"/>
</dbReference>